<evidence type="ECO:0000256" key="6">
    <source>
        <dbReference type="ARBA" id="ARBA00022827"/>
    </source>
</evidence>
<dbReference type="InterPro" id="IPR004099">
    <property type="entry name" value="Pyr_nucl-diS_OxRdtase_dimer"/>
</dbReference>
<keyword evidence="4 12" id="KW-0285">Flavoprotein</keyword>
<comment type="similarity">
    <text evidence="2 12">Belongs to the class-I pyridine nucleotide-disulfide oxidoreductase family.</text>
</comment>
<evidence type="ECO:0000259" key="14">
    <source>
        <dbReference type="PROSITE" id="PS50968"/>
    </source>
</evidence>
<sequence length="609" mass="63423">MSMMEIKVPDIGDFKEVEVIELLVKPGDTVKVDQSLVTVESDKASMEIPSSHAGVVKELKVKLGDKISEGSVLLMLEAQEGAAAPAGSAPAASGAAPAAAPAPQASPAPQAAAPTPAATSAPASSAPAAAPAAATFTGKADIECDTLVLGAGPGGYTAAFRAADLGQKVVLVERYATLGGVCLNVGCIPSKALLHAAKVITEAEEMSHFGVKLGKAEIDIDALRGWKEGVVKKLTGGLSGLARARKVQVVQGKGSFSSPNTLSVETPEGSKTIAFNNAIIAAGSAVAKIPGFPYDDPRLVDSTGALELRQIPKRMLVIGGGIIGLEMACVYDALGSRVTVVEFADGLIPAADRDIVKPLQKRIEKRYEGIYLKTKVTKLEAKPDGLLASFEGENAPKEQQLYDMVLMAVGRRPNGREIGADKAGVVVNERGYIPVDPQQRTNVPHIFAIGDICGDPMLAHKATNEAKVAAEVIAGHKVAFDAMTIPSVAYTDPEIAWMGLTETDAKAKGIPYEKASFPWAASGRALAMGRDDGMTKLLWDPETKRIIGAGIVGVNAGELLAETVLAMEMGADLEDLALTVHAHPTLSETPMFAAEMGLGSITDLYIPKK</sequence>
<dbReference type="InterPro" id="IPR011053">
    <property type="entry name" value="Single_hybrid_motif"/>
</dbReference>
<evidence type="ECO:0000256" key="1">
    <source>
        <dbReference type="ARBA" id="ARBA00001938"/>
    </source>
</evidence>
<evidence type="ECO:0000256" key="13">
    <source>
        <dbReference type="SAM" id="MobiDB-lite"/>
    </source>
</evidence>
<evidence type="ECO:0000256" key="8">
    <source>
        <dbReference type="ARBA" id="ARBA00023027"/>
    </source>
</evidence>
<keyword evidence="7 12" id="KW-0560">Oxidoreductase</keyword>
<evidence type="ECO:0000256" key="7">
    <source>
        <dbReference type="ARBA" id="ARBA00023002"/>
    </source>
</evidence>
<dbReference type="PROSITE" id="PS00076">
    <property type="entry name" value="PYRIDINE_REDOX_1"/>
    <property type="match status" value="1"/>
</dbReference>
<dbReference type="PRINTS" id="PR00411">
    <property type="entry name" value="PNDRDTASEI"/>
</dbReference>
<evidence type="ECO:0000256" key="9">
    <source>
        <dbReference type="ARBA" id="ARBA00023157"/>
    </source>
</evidence>
<dbReference type="PROSITE" id="PS50968">
    <property type="entry name" value="BIOTINYL_LIPOYL"/>
    <property type="match status" value="1"/>
</dbReference>
<keyword evidence="16" id="KW-1185">Reference proteome</keyword>
<dbReference type="InterPro" id="IPR006258">
    <property type="entry name" value="Lipoamide_DH"/>
</dbReference>
<comment type="miscellaneous">
    <text evidence="12">The active site is a redox-active disulfide bond.</text>
</comment>
<evidence type="ECO:0000256" key="3">
    <source>
        <dbReference type="ARBA" id="ARBA00012608"/>
    </source>
</evidence>
<dbReference type="InterPro" id="IPR003016">
    <property type="entry name" value="2-oxoA_DH_lipoyl-BS"/>
</dbReference>
<dbReference type="InterPro" id="IPR023753">
    <property type="entry name" value="FAD/NAD-binding_dom"/>
</dbReference>
<dbReference type="EC" id="1.8.1.4" evidence="3 12"/>
<keyword evidence="8 12" id="KW-0520">NAD</keyword>
<dbReference type="FunFam" id="2.40.50.100:FF:000009">
    <property type="entry name" value="Acetyltransferase component of pyruvate dehydrogenase complex"/>
    <property type="match status" value="1"/>
</dbReference>
<dbReference type="PROSITE" id="PS00189">
    <property type="entry name" value="LIPOYL"/>
    <property type="match status" value="1"/>
</dbReference>
<dbReference type="Proteomes" id="UP000295382">
    <property type="component" value="Unassembled WGS sequence"/>
</dbReference>
<evidence type="ECO:0000256" key="11">
    <source>
        <dbReference type="ARBA" id="ARBA00049187"/>
    </source>
</evidence>
<dbReference type="EMBL" id="SLZQ01000006">
    <property type="protein sequence ID" value="TCS36597.1"/>
    <property type="molecule type" value="Genomic_DNA"/>
</dbReference>
<dbReference type="SUPFAM" id="SSF51230">
    <property type="entry name" value="Single hybrid motif"/>
    <property type="match status" value="1"/>
</dbReference>
<dbReference type="Gene3D" id="3.50.50.60">
    <property type="entry name" value="FAD/NAD(P)-binding domain"/>
    <property type="match status" value="2"/>
</dbReference>
<dbReference type="InterPro" id="IPR000089">
    <property type="entry name" value="Biotin_lipoyl"/>
</dbReference>
<reference evidence="15 16" key="1">
    <citation type="submission" date="2019-03" db="EMBL/GenBank/DDBJ databases">
        <title>Genomic Encyclopedia of Type Strains, Phase IV (KMG-IV): sequencing the most valuable type-strain genomes for metagenomic binning, comparative biology and taxonomic classification.</title>
        <authorList>
            <person name="Goeker M."/>
        </authorList>
    </citation>
    <scope>NUCLEOTIDE SEQUENCE [LARGE SCALE GENOMIC DNA]</scope>
    <source>
        <strain evidence="15 16">DSM 7445</strain>
    </source>
</reference>
<dbReference type="PRINTS" id="PR00368">
    <property type="entry name" value="FADPNR"/>
</dbReference>
<dbReference type="Gene3D" id="3.30.390.30">
    <property type="match status" value="1"/>
</dbReference>
<evidence type="ECO:0000256" key="2">
    <source>
        <dbReference type="ARBA" id="ARBA00007532"/>
    </source>
</evidence>
<evidence type="ECO:0000256" key="10">
    <source>
        <dbReference type="ARBA" id="ARBA00023284"/>
    </source>
</evidence>
<dbReference type="Pfam" id="PF02852">
    <property type="entry name" value="Pyr_redox_dim"/>
    <property type="match status" value="1"/>
</dbReference>
<dbReference type="CDD" id="cd06849">
    <property type="entry name" value="lipoyl_domain"/>
    <property type="match status" value="1"/>
</dbReference>
<accession>A0A4R3HTT1</accession>
<dbReference type="NCBIfam" id="TIGR01350">
    <property type="entry name" value="lipoamide_DH"/>
    <property type="match status" value="1"/>
</dbReference>
<evidence type="ECO:0000256" key="12">
    <source>
        <dbReference type="RuleBase" id="RU003692"/>
    </source>
</evidence>
<dbReference type="GO" id="GO:0004148">
    <property type="term" value="F:dihydrolipoyl dehydrogenase (NADH) activity"/>
    <property type="evidence" value="ECO:0007669"/>
    <property type="project" value="UniProtKB-EC"/>
</dbReference>
<dbReference type="Pfam" id="PF07992">
    <property type="entry name" value="Pyr_redox_2"/>
    <property type="match status" value="1"/>
</dbReference>
<dbReference type="PANTHER" id="PTHR22912:SF160">
    <property type="entry name" value="DIHYDROLIPOYL DEHYDROGENASE"/>
    <property type="match status" value="1"/>
</dbReference>
<dbReference type="SUPFAM" id="SSF55424">
    <property type="entry name" value="FAD/NAD-linked reductases, dimerisation (C-terminal) domain"/>
    <property type="match status" value="1"/>
</dbReference>
<dbReference type="FunFam" id="3.30.390.30:FF:000001">
    <property type="entry name" value="Dihydrolipoyl dehydrogenase"/>
    <property type="match status" value="1"/>
</dbReference>
<dbReference type="InterPro" id="IPR036188">
    <property type="entry name" value="FAD/NAD-bd_sf"/>
</dbReference>
<dbReference type="RefSeq" id="WP_132258941.1">
    <property type="nucleotide sequence ID" value="NZ_SLZQ01000006.1"/>
</dbReference>
<protein>
    <recommendedName>
        <fullName evidence="3 12">Dihydrolipoyl dehydrogenase</fullName>
        <ecNumber evidence="3 12">1.8.1.4</ecNumber>
    </recommendedName>
</protein>
<dbReference type="PANTHER" id="PTHR22912">
    <property type="entry name" value="DISULFIDE OXIDOREDUCTASE"/>
    <property type="match status" value="1"/>
</dbReference>
<keyword evidence="6 12" id="KW-0274">FAD</keyword>
<comment type="catalytic activity">
    <reaction evidence="11 12">
        <text>N(6)-[(R)-dihydrolipoyl]-L-lysyl-[protein] + NAD(+) = N(6)-[(R)-lipoyl]-L-lysyl-[protein] + NADH + H(+)</text>
        <dbReference type="Rhea" id="RHEA:15045"/>
        <dbReference type="Rhea" id="RHEA-COMP:10474"/>
        <dbReference type="Rhea" id="RHEA-COMP:10475"/>
        <dbReference type="ChEBI" id="CHEBI:15378"/>
        <dbReference type="ChEBI" id="CHEBI:57540"/>
        <dbReference type="ChEBI" id="CHEBI:57945"/>
        <dbReference type="ChEBI" id="CHEBI:83099"/>
        <dbReference type="ChEBI" id="CHEBI:83100"/>
        <dbReference type="EC" id="1.8.1.4"/>
    </reaction>
</comment>
<evidence type="ECO:0000256" key="4">
    <source>
        <dbReference type="ARBA" id="ARBA00022630"/>
    </source>
</evidence>
<dbReference type="InterPro" id="IPR012999">
    <property type="entry name" value="Pyr_OxRdtase_I_AS"/>
</dbReference>
<feature type="region of interest" description="Disordered" evidence="13">
    <location>
        <begin position="86"/>
        <end position="124"/>
    </location>
</feature>
<organism evidence="15 16">
    <name type="scientific">Paucimonas lemoignei</name>
    <name type="common">Pseudomonas lemoignei</name>
    <dbReference type="NCBI Taxonomy" id="29443"/>
    <lineage>
        <taxon>Bacteria</taxon>
        <taxon>Pseudomonadati</taxon>
        <taxon>Pseudomonadota</taxon>
        <taxon>Betaproteobacteria</taxon>
        <taxon>Burkholderiales</taxon>
        <taxon>Burkholderiaceae</taxon>
        <taxon>Paucimonas</taxon>
    </lineage>
</organism>
<dbReference type="Gene3D" id="2.40.50.100">
    <property type="match status" value="1"/>
</dbReference>
<dbReference type="AlphaFoldDB" id="A0A4R3HTT1"/>
<dbReference type="OrthoDB" id="178496at2"/>
<evidence type="ECO:0000313" key="16">
    <source>
        <dbReference type="Proteomes" id="UP000295382"/>
    </source>
</evidence>
<dbReference type="GO" id="GO:0050660">
    <property type="term" value="F:flavin adenine dinucleotide binding"/>
    <property type="evidence" value="ECO:0007669"/>
    <property type="project" value="InterPro"/>
</dbReference>
<proteinExistence type="inferred from homology"/>
<dbReference type="InterPro" id="IPR016156">
    <property type="entry name" value="FAD/NAD-linked_Rdtase_dimer_sf"/>
</dbReference>
<dbReference type="SUPFAM" id="SSF51905">
    <property type="entry name" value="FAD/NAD(P)-binding domain"/>
    <property type="match status" value="1"/>
</dbReference>
<comment type="cofactor">
    <cofactor evidence="12">
        <name>FAD</name>
        <dbReference type="ChEBI" id="CHEBI:57692"/>
    </cofactor>
    <text evidence="12">Binds 1 FAD per subunit.</text>
</comment>
<dbReference type="GO" id="GO:0006103">
    <property type="term" value="P:2-oxoglutarate metabolic process"/>
    <property type="evidence" value="ECO:0007669"/>
    <property type="project" value="TreeGrafter"/>
</dbReference>
<keyword evidence="10 12" id="KW-0676">Redox-active center</keyword>
<name>A0A4R3HTT1_PAULE</name>
<keyword evidence="9" id="KW-1015">Disulfide bond</keyword>
<evidence type="ECO:0000313" key="15">
    <source>
        <dbReference type="EMBL" id="TCS36597.1"/>
    </source>
</evidence>
<dbReference type="InterPro" id="IPR050151">
    <property type="entry name" value="Class-I_Pyr_Nuc-Dis_Oxidored"/>
</dbReference>
<dbReference type="Pfam" id="PF00364">
    <property type="entry name" value="Biotin_lipoyl"/>
    <property type="match status" value="1"/>
</dbReference>
<gene>
    <name evidence="15" type="ORF">EDC30_106139</name>
</gene>
<feature type="domain" description="Lipoyl-binding" evidence="14">
    <location>
        <begin position="3"/>
        <end position="77"/>
    </location>
</feature>
<comment type="caution">
    <text evidence="15">The sequence shown here is derived from an EMBL/GenBank/DDBJ whole genome shotgun (WGS) entry which is preliminary data.</text>
</comment>
<evidence type="ECO:0000256" key="5">
    <source>
        <dbReference type="ARBA" id="ARBA00022823"/>
    </source>
</evidence>
<comment type="cofactor">
    <cofactor evidence="1">
        <name>(R)-lipoate</name>
        <dbReference type="ChEBI" id="CHEBI:83088"/>
    </cofactor>
</comment>
<keyword evidence="5" id="KW-0450">Lipoyl</keyword>